<evidence type="ECO:0008006" key="4">
    <source>
        <dbReference type="Google" id="ProtNLM"/>
    </source>
</evidence>
<reference evidence="2 3" key="1">
    <citation type="submission" date="2023-03" db="EMBL/GenBank/DDBJ databases">
        <title>Draft genome sequence of Streptomyces sp. RB6PN23 isolated from peat swamp forest in Thailand.</title>
        <authorList>
            <person name="Klaysubun C."/>
            <person name="Duangmal K."/>
        </authorList>
    </citation>
    <scope>NUCLEOTIDE SEQUENCE [LARGE SCALE GENOMIC DNA]</scope>
    <source>
        <strain evidence="2 3">RB6PN23</strain>
    </source>
</reference>
<comment type="caution">
    <text evidence="2">The sequence shown here is derived from an EMBL/GenBank/DDBJ whole genome shotgun (WGS) entry which is preliminary data.</text>
</comment>
<organism evidence="2 3">
    <name type="scientific">Streptomyces silvisoli</name>
    <dbReference type="NCBI Taxonomy" id="3034235"/>
    <lineage>
        <taxon>Bacteria</taxon>
        <taxon>Bacillati</taxon>
        <taxon>Actinomycetota</taxon>
        <taxon>Actinomycetes</taxon>
        <taxon>Kitasatosporales</taxon>
        <taxon>Streptomycetaceae</taxon>
        <taxon>Streptomyces</taxon>
    </lineage>
</organism>
<proteinExistence type="predicted"/>
<gene>
    <name evidence="2" type="ORF">P3G67_24585</name>
</gene>
<dbReference type="RefSeq" id="WP_276095424.1">
    <property type="nucleotide sequence ID" value="NZ_JARJBC010000017.1"/>
</dbReference>
<evidence type="ECO:0000313" key="3">
    <source>
        <dbReference type="Proteomes" id="UP001216579"/>
    </source>
</evidence>
<sequence length="753" mass="82442">MTDVPFDPTRSDNTPPTGEVRENHSNGSGNWLHRLRPGNGAPDRPDANPDDPIPSPTPPSPDAIPTTSRVYETDGTATNVFGDPEVVANVIEQLILETRKRDLLEGVEQSRERLLDQPFVRSTHWETVWEQIINPATSRPHQPVIIIVAPRSCGSTTLALRLLAEHTADTTTVVKLDADWQTPSKGRLPLEKAHAYQLDLKHPVNDRVSMDFLDALSEHATHLRDCRSYLALTVAQDLWKDHRLNDRDGIQVVRLREAPDALEVVEAHLDAHGYGQLVTALNSLPKATASLRGLTAVAAVRAAHAAAMVWKEHIHASFQRSLVQIDGERGTPITLEERIIAALTDWRGELDSRFGEMNSSHAHDNPSLTVEDRCLLLALAVQQSAPMPVVARSAADLLASIGNTPDAPGTAAGPSPTLSALAGRGMRRRIQDVGGRVDMQDTVVFDRPAYGRAVLEYVWDNYDVMRKPLLTWLVATAQTADPEDRAVAALAELTVRHGTVDYLTTLGELVGSSHPMVLGAVMESAVRNEHVGRLAWEALYGWAEQKSYAPAVIALCRRILEDSSVATSLAKRAMVRLRRVAHKNTDATVVSQVLDAFDALVQHPAVAQRLAGEVQGWQQGKASSARSGALAFLALMTVRRNGTPWLVCTPPTNIDVQRAVHDLLSSSVTAAEVISRLTDWIRSCADDPSVYTQLRDQLLPALRGHNMFEAGMKLMNELSGISTPEGLSVADDFYNHLVDSRLHTVFPLEENLT</sequence>
<dbReference type="Proteomes" id="UP001216579">
    <property type="component" value="Unassembled WGS sequence"/>
</dbReference>
<protein>
    <recommendedName>
        <fullName evidence="4">Sulfotransferase family protein</fullName>
    </recommendedName>
</protein>
<feature type="region of interest" description="Disordered" evidence="1">
    <location>
        <begin position="1"/>
        <end position="68"/>
    </location>
</feature>
<keyword evidence="3" id="KW-1185">Reference proteome</keyword>
<evidence type="ECO:0000256" key="1">
    <source>
        <dbReference type="SAM" id="MobiDB-lite"/>
    </source>
</evidence>
<feature type="compositionally biased region" description="Pro residues" evidence="1">
    <location>
        <begin position="51"/>
        <end position="62"/>
    </location>
</feature>
<accession>A0ABT5ZRA7</accession>
<name>A0ABT5ZRA7_9ACTN</name>
<dbReference type="EMBL" id="JARJBC010000017">
    <property type="protein sequence ID" value="MDF3292355.1"/>
    <property type="molecule type" value="Genomic_DNA"/>
</dbReference>
<evidence type="ECO:0000313" key="2">
    <source>
        <dbReference type="EMBL" id="MDF3292355.1"/>
    </source>
</evidence>